<dbReference type="PANTHER" id="PTHR43736:SF1">
    <property type="entry name" value="DIHYDRONEOPTERIN TRIPHOSPHATE DIPHOSPHATASE"/>
    <property type="match status" value="1"/>
</dbReference>
<dbReference type="STRING" id="1797197.A2Y75_00910"/>
<dbReference type="AlphaFoldDB" id="A0A1F2WKV2"/>
<dbReference type="InterPro" id="IPR015797">
    <property type="entry name" value="NUDIX_hydrolase-like_dom_sf"/>
</dbReference>
<sequence length="172" mass="19476">MITDTMSKTMVEPASKFDRIVAGITAVIMNQAGEVLFVRQKRGPYRGQWILPGGSIEYLEKMNDAVKREVLEESGIQVDLLGCFSAYEIIGNRDIGDYHFIMHCYDGRARDKVSRGFQTDEVDSAVFFAPAKFPMHPTDLMIVNDSIMCPFQYPEAEIRAGLQDAGIWMRRL</sequence>
<dbReference type="SUPFAM" id="SSF55811">
    <property type="entry name" value="Nudix"/>
    <property type="match status" value="1"/>
</dbReference>
<protein>
    <recommendedName>
        <fullName evidence="3">Nudix hydrolase domain-containing protein</fullName>
    </recommendedName>
</protein>
<keyword evidence="2" id="KW-0378">Hydrolase</keyword>
<evidence type="ECO:0000256" key="1">
    <source>
        <dbReference type="ARBA" id="ARBA00005582"/>
    </source>
</evidence>
<gene>
    <name evidence="4" type="ORF">A2Y75_00910</name>
</gene>
<evidence type="ECO:0000313" key="4">
    <source>
        <dbReference type="EMBL" id="OFW57485.1"/>
    </source>
</evidence>
<comment type="caution">
    <text evidence="4">The sequence shown here is derived from an EMBL/GenBank/DDBJ whole genome shotgun (WGS) entry which is preliminary data.</text>
</comment>
<dbReference type="PROSITE" id="PS00893">
    <property type="entry name" value="NUDIX_BOX"/>
    <property type="match status" value="1"/>
</dbReference>
<name>A0A1F2WKV2_9ACTN</name>
<feature type="domain" description="Nudix hydrolase" evidence="3">
    <location>
        <begin position="19"/>
        <end position="154"/>
    </location>
</feature>
<evidence type="ECO:0000256" key="2">
    <source>
        <dbReference type="ARBA" id="ARBA00022801"/>
    </source>
</evidence>
<accession>A0A1F2WKV2</accession>
<dbReference type="InterPro" id="IPR020084">
    <property type="entry name" value="NUDIX_hydrolase_CS"/>
</dbReference>
<comment type="similarity">
    <text evidence="1">Belongs to the Nudix hydrolase family.</text>
</comment>
<evidence type="ECO:0000313" key="5">
    <source>
        <dbReference type="Proteomes" id="UP000177876"/>
    </source>
</evidence>
<proteinExistence type="inferred from homology"/>
<dbReference type="PROSITE" id="PS51462">
    <property type="entry name" value="NUDIX"/>
    <property type="match status" value="1"/>
</dbReference>
<reference evidence="4 5" key="1">
    <citation type="journal article" date="2016" name="Nat. Commun.">
        <title>Thousands of microbial genomes shed light on interconnected biogeochemical processes in an aquifer system.</title>
        <authorList>
            <person name="Anantharaman K."/>
            <person name="Brown C.T."/>
            <person name="Hug L.A."/>
            <person name="Sharon I."/>
            <person name="Castelle C.J."/>
            <person name="Probst A.J."/>
            <person name="Thomas B.C."/>
            <person name="Singh A."/>
            <person name="Wilkins M.J."/>
            <person name="Karaoz U."/>
            <person name="Brodie E.L."/>
            <person name="Williams K.H."/>
            <person name="Hubbard S.S."/>
            <person name="Banfield J.F."/>
        </authorList>
    </citation>
    <scope>NUCLEOTIDE SEQUENCE [LARGE SCALE GENOMIC DNA]</scope>
</reference>
<evidence type="ECO:0000259" key="3">
    <source>
        <dbReference type="PROSITE" id="PS51462"/>
    </source>
</evidence>
<dbReference type="InterPro" id="IPR000086">
    <property type="entry name" value="NUDIX_hydrolase_dom"/>
</dbReference>
<dbReference type="Proteomes" id="UP000177876">
    <property type="component" value="Unassembled WGS sequence"/>
</dbReference>
<dbReference type="GO" id="GO:0016787">
    <property type="term" value="F:hydrolase activity"/>
    <property type="evidence" value="ECO:0007669"/>
    <property type="project" value="UniProtKB-KW"/>
</dbReference>
<organism evidence="4 5">
    <name type="scientific">Candidatus Solincola sediminis</name>
    <dbReference type="NCBI Taxonomy" id="1797199"/>
    <lineage>
        <taxon>Bacteria</taxon>
        <taxon>Bacillati</taxon>
        <taxon>Actinomycetota</taxon>
        <taxon>Candidatus Geothermincolia</taxon>
        <taxon>Candidatus Geothermincolales</taxon>
        <taxon>Candidatus Geothermincolaceae</taxon>
        <taxon>Candidatus Solincola</taxon>
    </lineage>
</organism>
<dbReference type="CDD" id="cd02883">
    <property type="entry name" value="NUDIX_Hydrolase"/>
    <property type="match status" value="1"/>
</dbReference>
<dbReference type="Pfam" id="PF00293">
    <property type="entry name" value="NUDIX"/>
    <property type="match status" value="1"/>
</dbReference>
<dbReference type="PANTHER" id="PTHR43736">
    <property type="entry name" value="ADP-RIBOSE PYROPHOSPHATASE"/>
    <property type="match status" value="1"/>
</dbReference>
<dbReference type="EMBL" id="MELK01000033">
    <property type="protein sequence ID" value="OFW57485.1"/>
    <property type="molecule type" value="Genomic_DNA"/>
</dbReference>
<dbReference type="Gene3D" id="3.90.79.10">
    <property type="entry name" value="Nucleoside Triphosphate Pyrophosphohydrolase"/>
    <property type="match status" value="1"/>
</dbReference>